<evidence type="ECO:0000256" key="1">
    <source>
        <dbReference type="SAM" id="Phobius"/>
    </source>
</evidence>
<evidence type="ECO:0000259" key="2">
    <source>
        <dbReference type="Pfam" id="PF09925"/>
    </source>
</evidence>
<feature type="transmembrane region" description="Helical" evidence="1">
    <location>
        <begin position="96"/>
        <end position="114"/>
    </location>
</feature>
<dbReference type="InParanoid" id="A0A4R6QQR6"/>
<feature type="transmembrane region" description="Helical" evidence="1">
    <location>
        <begin position="235"/>
        <end position="252"/>
    </location>
</feature>
<evidence type="ECO:0000313" key="4">
    <source>
        <dbReference type="Proteomes" id="UP000295361"/>
    </source>
</evidence>
<dbReference type="Proteomes" id="UP000295361">
    <property type="component" value="Unassembled WGS sequence"/>
</dbReference>
<feature type="transmembrane region" description="Helical" evidence="1">
    <location>
        <begin position="211"/>
        <end position="229"/>
    </location>
</feature>
<dbReference type="AlphaFoldDB" id="A0A4R6QQR6"/>
<name>A0A4R6QQR6_9BURK</name>
<protein>
    <submittedName>
        <fullName evidence="3">Putative membrane protein DUF2157</fullName>
    </submittedName>
</protein>
<feature type="transmembrane region" description="Helical" evidence="1">
    <location>
        <begin position="74"/>
        <end position="90"/>
    </location>
</feature>
<gene>
    <name evidence="3" type="ORF">DES47_102240</name>
</gene>
<dbReference type="InterPro" id="IPR018677">
    <property type="entry name" value="DUF2157"/>
</dbReference>
<keyword evidence="1" id="KW-0472">Membrane</keyword>
<dbReference type="Pfam" id="PF09925">
    <property type="entry name" value="DUF2157"/>
    <property type="match status" value="1"/>
</dbReference>
<keyword evidence="1" id="KW-1133">Transmembrane helix</keyword>
<proteinExistence type="predicted"/>
<keyword evidence="1" id="KW-0812">Transmembrane</keyword>
<dbReference type="EMBL" id="SNXS01000002">
    <property type="protein sequence ID" value="TDP72495.1"/>
    <property type="molecule type" value="Genomic_DNA"/>
</dbReference>
<reference evidence="3 4" key="1">
    <citation type="submission" date="2019-03" db="EMBL/GenBank/DDBJ databases">
        <title>Genomic Encyclopedia of Type Strains, Phase IV (KMG-IV): sequencing the most valuable type-strain genomes for metagenomic binning, comparative biology and taxonomic classification.</title>
        <authorList>
            <person name="Goeker M."/>
        </authorList>
    </citation>
    <scope>NUCLEOTIDE SEQUENCE [LARGE SCALE GENOMIC DNA]</scope>
    <source>
        <strain evidence="3 4">DSM 16998</strain>
    </source>
</reference>
<feature type="transmembrane region" description="Helical" evidence="1">
    <location>
        <begin position="126"/>
        <end position="143"/>
    </location>
</feature>
<feature type="transmembrane region" description="Helical" evidence="1">
    <location>
        <begin position="181"/>
        <end position="199"/>
    </location>
</feature>
<sequence length="324" mass="34422">MDLRQSLFELIARHQLDRTQARQLQQLSGLLDEPPGLASWLPRGAAILGAALGGLGVVMWIAANWETLGRPGRFGLLQALVLATAVGAAWRPAARAPLGLLSLLGIGALFAYFGQTYQTGADAWQLFALWAVLALPLCLGARSDVLWTPWALVAMTALSLWTHTHIGRQWQVRPEDLDVHMLAWAMALLLVAALSPALRRFTGAGPWAMRTAIVLAVMSFTLIALGGLFHKTVAGQYPLGLLMLVVSAGLLGTRRHFEVFGLSAVALGLNALLVAGLGRWLFDRHGGGDEIGKLMLLGLGAAGLLAASVSGILRLSRRATGAQA</sequence>
<evidence type="ECO:0000313" key="3">
    <source>
        <dbReference type="EMBL" id="TDP72495.1"/>
    </source>
</evidence>
<feature type="transmembrane region" description="Helical" evidence="1">
    <location>
        <begin position="294"/>
        <end position="313"/>
    </location>
</feature>
<keyword evidence="4" id="KW-1185">Reference proteome</keyword>
<comment type="caution">
    <text evidence="3">The sequence shown here is derived from an EMBL/GenBank/DDBJ whole genome shotgun (WGS) entry which is preliminary data.</text>
</comment>
<feature type="transmembrane region" description="Helical" evidence="1">
    <location>
        <begin position="259"/>
        <end position="282"/>
    </location>
</feature>
<accession>A0A4R6QQR6</accession>
<dbReference type="OrthoDB" id="327621at2"/>
<feature type="transmembrane region" description="Helical" evidence="1">
    <location>
        <begin position="40"/>
        <end position="62"/>
    </location>
</feature>
<dbReference type="RefSeq" id="WP_133699955.1">
    <property type="nucleotide sequence ID" value="NZ_SNXS01000002.1"/>
</dbReference>
<organism evidence="3 4">
    <name type="scientific">Roseateles toxinivorans</name>
    <dbReference type="NCBI Taxonomy" id="270368"/>
    <lineage>
        <taxon>Bacteria</taxon>
        <taxon>Pseudomonadati</taxon>
        <taxon>Pseudomonadota</taxon>
        <taxon>Betaproteobacteria</taxon>
        <taxon>Burkholderiales</taxon>
        <taxon>Sphaerotilaceae</taxon>
        <taxon>Roseateles</taxon>
    </lineage>
</organism>
<feature type="domain" description="DUF2157" evidence="2">
    <location>
        <begin position="10"/>
        <end position="147"/>
    </location>
</feature>